<reference evidence="1" key="1">
    <citation type="journal article" date="2014" name="Front. Microbiol.">
        <title>High frequency of phylogenetically diverse reductive dehalogenase-homologous genes in deep subseafloor sedimentary metagenomes.</title>
        <authorList>
            <person name="Kawai M."/>
            <person name="Futagami T."/>
            <person name="Toyoda A."/>
            <person name="Takaki Y."/>
            <person name="Nishi S."/>
            <person name="Hori S."/>
            <person name="Arai W."/>
            <person name="Tsubouchi T."/>
            <person name="Morono Y."/>
            <person name="Uchiyama I."/>
            <person name="Ito T."/>
            <person name="Fujiyama A."/>
            <person name="Inagaki F."/>
            <person name="Takami H."/>
        </authorList>
    </citation>
    <scope>NUCLEOTIDE SEQUENCE</scope>
    <source>
        <strain evidence="1">Expedition CK06-06</strain>
    </source>
</reference>
<proteinExistence type="predicted"/>
<dbReference type="EMBL" id="BART01006312">
    <property type="protein sequence ID" value="GAG61232.1"/>
    <property type="molecule type" value="Genomic_DNA"/>
</dbReference>
<evidence type="ECO:0000313" key="1">
    <source>
        <dbReference type="EMBL" id="GAG61232.1"/>
    </source>
</evidence>
<dbReference type="AlphaFoldDB" id="X0ZT70"/>
<comment type="caution">
    <text evidence="1">The sequence shown here is derived from an EMBL/GenBank/DDBJ whole genome shotgun (WGS) entry which is preliminary data.</text>
</comment>
<accession>X0ZT70</accession>
<protein>
    <submittedName>
        <fullName evidence="1">Uncharacterized protein</fullName>
    </submittedName>
</protein>
<sequence length="77" mass="8290">MYHWEQTAGQISCSLQAGKGVGETQYAREVVFQHDGNLMHRGTSGVNGLEAQTAGYIMDDNLDDNGATVIMLTGLES</sequence>
<organism evidence="1">
    <name type="scientific">marine sediment metagenome</name>
    <dbReference type="NCBI Taxonomy" id="412755"/>
    <lineage>
        <taxon>unclassified sequences</taxon>
        <taxon>metagenomes</taxon>
        <taxon>ecological metagenomes</taxon>
    </lineage>
</organism>
<name>X0ZT70_9ZZZZ</name>
<gene>
    <name evidence="1" type="ORF">S01H4_14389</name>
</gene>